<dbReference type="InterPro" id="IPR000276">
    <property type="entry name" value="GPCR_Rhodpsn"/>
</dbReference>
<protein>
    <recommendedName>
        <fullName evidence="13">G-protein coupled receptors family 1 profile domain-containing protein</fullName>
    </recommendedName>
</protein>
<proteinExistence type="inferred from homology"/>
<evidence type="ECO:0000256" key="6">
    <source>
        <dbReference type="ARBA" id="ARBA00023136"/>
    </source>
</evidence>
<feature type="transmembrane region" description="Helical" evidence="11">
    <location>
        <begin position="52"/>
        <end position="72"/>
    </location>
</feature>
<dbReference type="PROSITE" id="PS00237">
    <property type="entry name" value="G_PROTEIN_RECEP_F1_1"/>
    <property type="match status" value="1"/>
</dbReference>
<evidence type="ECO:0000256" key="7">
    <source>
        <dbReference type="ARBA" id="ARBA00023170"/>
    </source>
</evidence>
<dbReference type="AlphaFoldDB" id="C3YLV5"/>
<dbReference type="InterPro" id="IPR017452">
    <property type="entry name" value="GPCR_Rhodpsn_7TM"/>
</dbReference>
<comment type="similarity">
    <text evidence="9">Belongs to the G-protein coupled receptor 1 family.</text>
</comment>
<feature type="transmembrane region" description="Helical" evidence="11">
    <location>
        <begin position="467"/>
        <end position="487"/>
    </location>
</feature>
<feature type="transmembrane region" description="Helical" evidence="11">
    <location>
        <begin position="421"/>
        <end position="441"/>
    </location>
</feature>
<feature type="signal peptide" evidence="12">
    <location>
        <begin position="1"/>
        <end position="24"/>
    </location>
</feature>
<keyword evidence="7 9" id="KW-0675">Receptor</keyword>
<keyword evidence="5 9" id="KW-0297">G-protein coupled receptor</keyword>
<dbReference type="GO" id="GO:0004930">
    <property type="term" value="F:G protein-coupled receptor activity"/>
    <property type="evidence" value="ECO:0007669"/>
    <property type="project" value="UniProtKB-KW"/>
</dbReference>
<dbReference type="InterPro" id="IPR050569">
    <property type="entry name" value="TAAR"/>
</dbReference>
<feature type="transmembrane region" description="Helical" evidence="11">
    <location>
        <begin position="341"/>
        <end position="364"/>
    </location>
</feature>
<dbReference type="CDD" id="cd00637">
    <property type="entry name" value="7tm_classA_rhodopsin-like"/>
    <property type="match status" value="2"/>
</dbReference>
<feature type="domain" description="G-protein coupled receptors family 1 profile" evidence="13">
    <location>
        <begin position="321"/>
        <end position="582"/>
    </location>
</feature>
<dbReference type="Pfam" id="PF00001">
    <property type="entry name" value="7tm_1"/>
    <property type="match status" value="2"/>
</dbReference>
<feature type="transmembrane region" description="Helical" evidence="11">
    <location>
        <begin position="376"/>
        <end position="400"/>
    </location>
</feature>
<evidence type="ECO:0000313" key="14">
    <source>
        <dbReference type="EMBL" id="EEN58549.1"/>
    </source>
</evidence>
<keyword evidence="4 11" id="KW-1133">Transmembrane helix</keyword>
<feature type="transmembrane region" description="Helical" evidence="11">
    <location>
        <begin position="308"/>
        <end position="329"/>
    </location>
</feature>
<evidence type="ECO:0000256" key="11">
    <source>
        <dbReference type="SAM" id="Phobius"/>
    </source>
</evidence>
<feature type="transmembrane region" description="Helical" evidence="11">
    <location>
        <begin position="526"/>
        <end position="546"/>
    </location>
</feature>
<keyword evidence="12" id="KW-0732">Signal</keyword>
<dbReference type="InParanoid" id="C3YLV5"/>
<dbReference type="GO" id="GO:0005886">
    <property type="term" value="C:plasma membrane"/>
    <property type="evidence" value="ECO:0007669"/>
    <property type="project" value="UniProtKB-SubCell"/>
</dbReference>
<feature type="transmembrane region" description="Helical" evidence="11">
    <location>
        <begin position="566"/>
        <end position="584"/>
    </location>
</feature>
<dbReference type="PROSITE" id="PS50262">
    <property type="entry name" value="G_PROTEIN_RECEP_F1_2"/>
    <property type="match status" value="2"/>
</dbReference>
<organism>
    <name type="scientific">Branchiostoma floridae</name>
    <name type="common">Florida lancelet</name>
    <name type="synonym">Amphioxus</name>
    <dbReference type="NCBI Taxonomy" id="7739"/>
    <lineage>
        <taxon>Eukaryota</taxon>
        <taxon>Metazoa</taxon>
        <taxon>Chordata</taxon>
        <taxon>Cephalochordata</taxon>
        <taxon>Leptocardii</taxon>
        <taxon>Amphioxiformes</taxon>
        <taxon>Branchiostomatidae</taxon>
        <taxon>Branchiostoma</taxon>
    </lineage>
</organism>
<feature type="region of interest" description="Disordered" evidence="10">
    <location>
        <begin position="626"/>
        <end position="646"/>
    </location>
</feature>
<feature type="transmembrane region" description="Helical" evidence="11">
    <location>
        <begin position="203"/>
        <end position="223"/>
    </location>
</feature>
<evidence type="ECO:0000256" key="4">
    <source>
        <dbReference type="ARBA" id="ARBA00022989"/>
    </source>
</evidence>
<dbReference type="PANTHER" id="PTHR24249:SF422">
    <property type="entry name" value="G-PROTEIN COUPLED RECEPTORS FAMILY 1 PROFILE DOMAIN-CONTAINING PROTEIN"/>
    <property type="match status" value="1"/>
</dbReference>
<evidence type="ECO:0000256" key="8">
    <source>
        <dbReference type="ARBA" id="ARBA00023224"/>
    </source>
</evidence>
<keyword evidence="8 9" id="KW-0807">Transducer</keyword>
<evidence type="ECO:0000256" key="9">
    <source>
        <dbReference type="RuleBase" id="RU000688"/>
    </source>
</evidence>
<dbReference type="Gene3D" id="1.20.1070.10">
    <property type="entry name" value="Rhodopsin 7-helix transmembrane proteins"/>
    <property type="match status" value="2"/>
</dbReference>
<dbReference type="SMART" id="SM01381">
    <property type="entry name" value="7TM_GPCR_Srsx"/>
    <property type="match status" value="1"/>
</dbReference>
<dbReference type="eggNOG" id="KOG3656">
    <property type="taxonomic scope" value="Eukaryota"/>
</dbReference>
<evidence type="ECO:0000259" key="13">
    <source>
        <dbReference type="PROSITE" id="PS50262"/>
    </source>
</evidence>
<keyword evidence="2" id="KW-1003">Cell membrane</keyword>
<evidence type="ECO:0000256" key="5">
    <source>
        <dbReference type="ARBA" id="ARBA00023040"/>
    </source>
</evidence>
<dbReference type="FunFam" id="1.20.1070.10:FF:000657">
    <property type="entry name" value="Uncharacterized protein"/>
    <property type="match status" value="1"/>
</dbReference>
<keyword evidence="3 9" id="KW-0812">Transmembrane</keyword>
<reference evidence="14" key="1">
    <citation type="journal article" date="2008" name="Nature">
        <title>The amphioxus genome and the evolution of the chordate karyotype.</title>
        <authorList>
            <consortium name="US DOE Joint Genome Institute (JGI-PGF)"/>
            <person name="Putnam N.H."/>
            <person name="Butts T."/>
            <person name="Ferrier D.E.K."/>
            <person name="Furlong R.F."/>
            <person name="Hellsten U."/>
            <person name="Kawashima T."/>
            <person name="Robinson-Rechavi M."/>
            <person name="Shoguchi E."/>
            <person name="Terry A."/>
            <person name="Yu J.-K."/>
            <person name="Benito-Gutierrez E.L."/>
            <person name="Dubchak I."/>
            <person name="Garcia-Fernandez J."/>
            <person name="Gibson-Brown J.J."/>
            <person name="Grigoriev I.V."/>
            <person name="Horton A.C."/>
            <person name="de Jong P.J."/>
            <person name="Jurka J."/>
            <person name="Kapitonov V.V."/>
            <person name="Kohara Y."/>
            <person name="Kuroki Y."/>
            <person name="Lindquist E."/>
            <person name="Lucas S."/>
            <person name="Osoegawa K."/>
            <person name="Pennacchio L.A."/>
            <person name="Salamov A.A."/>
            <person name="Satou Y."/>
            <person name="Sauka-Spengler T."/>
            <person name="Schmutz J."/>
            <person name="Shin-I T."/>
            <person name="Toyoda A."/>
            <person name="Bronner-Fraser M."/>
            <person name="Fujiyama A."/>
            <person name="Holland L.Z."/>
            <person name="Holland P.W.H."/>
            <person name="Satoh N."/>
            <person name="Rokhsar D.S."/>
        </authorList>
    </citation>
    <scope>NUCLEOTIDE SEQUENCE [LARGE SCALE GENOMIC DNA]</scope>
    <source>
        <strain evidence="14">S238N-H82</strain>
        <tissue evidence="14">Testes</tissue>
    </source>
</reference>
<feature type="region of interest" description="Disordered" evidence="10">
    <location>
        <begin position="115"/>
        <end position="151"/>
    </location>
</feature>
<feature type="domain" description="G-protein coupled receptors family 1 profile" evidence="13">
    <location>
        <begin position="1"/>
        <end position="259"/>
    </location>
</feature>
<comment type="subcellular location">
    <subcellularLocation>
        <location evidence="1">Cell membrane</location>
        <topology evidence="1">Multi-pass membrane protein</topology>
    </subcellularLocation>
</comment>
<evidence type="ECO:0000256" key="1">
    <source>
        <dbReference type="ARBA" id="ARBA00004651"/>
    </source>
</evidence>
<name>C3YLV5_BRAFL</name>
<keyword evidence="6 11" id="KW-0472">Membrane</keyword>
<feature type="compositionally biased region" description="Basic and acidic residues" evidence="10">
    <location>
        <begin position="637"/>
        <end position="646"/>
    </location>
</feature>
<dbReference type="PRINTS" id="PR00237">
    <property type="entry name" value="GPCRRHODOPSN"/>
</dbReference>
<dbReference type="EMBL" id="GG666529">
    <property type="protein sequence ID" value="EEN58549.1"/>
    <property type="molecule type" value="Genomic_DNA"/>
</dbReference>
<evidence type="ECO:0000256" key="3">
    <source>
        <dbReference type="ARBA" id="ARBA00022692"/>
    </source>
</evidence>
<gene>
    <name evidence="14" type="ORF">BRAFLDRAFT_93842</name>
</gene>
<feature type="compositionally biased region" description="Acidic residues" evidence="10">
    <location>
        <begin position="115"/>
        <end position="125"/>
    </location>
</feature>
<evidence type="ECO:0000256" key="12">
    <source>
        <dbReference type="SAM" id="SignalP"/>
    </source>
</evidence>
<evidence type="ECO:0000256" key="2">
    <source>
        <dbReference type="ARBA" id="ARBA00022475"/>
    </source>
</evidence>
<dbReference type="PANTHER" id="PTHR24249">
    <property type="entry name" value="HISTAMINE RECEPTOR-RELATED G-PROTEIN COUPLED RECEPTOR"/>
    <property type="match status" value="1"/>
</dbReference>
<sequence>MTSTRTALLIGLSFLLAMVTMVHPLLEGGNNYFNPPYIFCKYLGLARKSRQAMINVCILVPMITMLFCYYKIWRELKRHQNRHNKVSPITRSEMEYSETALPPITETRHASVFSEDGDADDELEEPAFSTEDDTPKSDRPWGKKASQPDAVPTEACLAEGCRNKNAQRSTEATGESRLQSVTLAWDGVQISPEFRARMRSATMVLLIVAAYVVSWAPYFAVLIRSNALGDEVSTTTDGPWQRFATMFSLLSTFSNPIIYAYRNPQLRNGFFRLMATNSTNDSFGLANSTAFDWEPFYYADPPYRELQMVWLAACTVLGVCGNMALLITVSCVQELRTPGNALLCALACADIFQLVTKVPMAVVFLHYGEPLACDGVFFIIDTVYLTMAQFSINIIAPISIDRYWYICSPFKYSDTMTSARIALLIGLSFLLAMVTMVHPLLEGENNYFHPPYIICKYLGPARKSRQAMINVCILVPMITMVFCYYKIWGELKRRQKRHNKISPVTRKRIGYQISPEFRARMRSATMVLLIVAAYVVSWAPYFAAVIRSNALGDEVSTITDGPWQRFAVLFSLLSTFSNPIIYAYRNPQLRNGFFRLVRLRRRPVGCCGRGAAVIDIHSGQLLDTSRKASAPAVGPGRDGETTYKRH</sequence>
<feature type="chain" id="PRO_5002933841" description="G-protein coupled receptors family 1 profile domain-containing protein" evidence="12">
    <location>
        <begin position="25"/>
        <end position="646"/>
    </location>
</feature>
<evidence type="ECO:0000256" key="10">
    <source>
        <dbReference type="SAM" id="MobiDB-lite"/>
    </source>
</evidence>
<accession>C3YLV5</accession>
<dbReference type="SUPFAM" id="SSF81321">
    <property type="entry name" value="Family A G protein-coupled receptor-like"/>
    <property type="match status" value="2"/>
</dbReference>